<dbReference type="OrthoDB" id="5421765at2759"/>
<evidence type="ECO:0000313" key="4">
    <source>
        <dbReference type="Proteomes" id="UP000308671"/>
    </source>
</evidence>
<feature type="region of interest" description="Disordered" evidence="1">
    <location>
        <begin position="1"/>
        <end position="86"/>
    </location>
</feature>
<dbReference type="PANTHER" id="PTHR16861:SF4">
    <property type="entry name" value="SH3 DOMAIN PROTEIN (AFU_ORTHOLOGUE AFUA_1G13610)"/>
    <property type="match status" value="1"/>
</dbReference>
<accession>A0A4S8R0Q0</accession>
<dbReference type="AlphaFoldDB" id="A0A4S8R0Q0"/>
<name>A0A4S8R0Q0_9HELO</name>
<evidence type="ECO:0000256" key="1">
    <source>
        <dbReference type="SAM" id="MobiDB-lite"/>
    </source>
</evidence>
<protein>
    <submittedName>
        <fullName evidence="3">Uncharacterized protein</fullName>
    </submittedName>
</protein>
<dbReference type="EMBL" id="PQXL01000114">
    <property type="protein sequence ID" value="THV51337.1"/>
    <property type="molecule type" value="Genomic_DNA"/>
</dbReference>
<evidence type="ECO:0000256" key="2">
    <source>
        <dbReference type="SAM" id="Phobius"/>
    </source>
</evidence>
<keyword evidence="2" id="KW-0472">Membrane</keyword>
<keyword evidence="2" id="KW-1133">Transmembrane helix</keyword>
<comment type="caution">
    <text evidence="3">The sequence shown here is derived from an EMBL/GenBank/DDBJ whole genome shotgun (WGS) entry which is preliminary data.</text>
</comment>
<keyword evidence="2" id="KW-0812">Transmembrane</keyword>
<dbReference type="PANTHER" id="PTHR16861">
    <property type="entry name" value="GLYCOPROTEIN 38"/>
    <property type="match status" value="1"/>
</dbReference>
<evidence type="ECO:0000313" key="3">
    <source>
        <dbReference type="EMBL" id="THV51337.1"/>
    </source>
</evidence>
<sequence>MSSSDTTSSNPSGASLAPGTSTTASLTTASPTTASPTTASPTTASPTTASPTTESTTLATSSTPTSSSFPTYTGPSNSTATGHHGSSVSGGAIAGIAIGTFIVGALLSAIGLWFYFRRKRASKTPWSSENGYSKRNATTDHGVAISKDPETQMQSYVIAERADDSQLRHQMQNLGELIYQHVENHYTTGPHTGTSQDFAATLRKCGYSERTEPTISTLGSLLGNSSEHHTAIKSLIAWVILRGVELNSGSEYSLLPEEITSFYRSALKDNKQLNKQYGMDYLFFNTFCHRIPCLFHRVFPNLFSAAHENVLSRVRELSTRHASSSRSPEDASKDPSIARVVNLLNSILQPFIKPSSKSSQFENLASIVYQGREFGLMLLAQPGNWLFGWKTSAVAESNTKDQIVVFPSLVEAIIKDGKERRRVVCEQERETI</sequence>
<keyword evidence="4" id="KW-1185">Reference proteome</keyword>
<proteinExistence type="predicted"/>
<gene>
    <name evidence="3" type="ORF">BGAL_0114g00090</name>
</gene>
<dbReference type="Proteomes" id="UP000308671">
    <property type="component" value="Unassembled WGS sequence"/>
</dbReference>
<reference evidence="3 4" key="1">
    <citation type="submission" date="2017-12" db="EMBL/GenBank/DDBJ databases">
        <title>Comparative genomics of Botrytis spp.</title>
        <authorList>
            <person name="Valero-Jimenez C.A."/>
            <person name="Tapia P."/>
            <person name="Veloso J."/>
            <person name="Silva-Moreno E."/>
            <person name="Staats M."/>
            <person name="Valdes J.H."/>
            <person name="Van Kan J.A.L."/>
        </authorList>
    </citation>
    <scope>NUCLEOTIDE SEQUENCE [LARGE SCALE GENOMIC DNA]</scope>
    <source>
        <strain evidence="3 4">MUCL435</strain>
    </source>
</reference>
<feature type="transmembrane region" description="Helical" evidence="2">
    <location>
        <begin position="92"/>
        <end position="116"/>
    </location>
</feature>
<organism evidence="3 4">
    <name type="scientific">Botrytis galanthina</name>
    <dbReference type="NCBI Taxonomy" id="278940"/>
    <lineage>
        <taxon>Eukaryota</taxon>
        <taxon>Fungi</taxon>
        <taxon>Dikarya</taxon>
        <taxon>Ascomycota</taxon>
        <taxon>Pezizomycotina</taxon>
        <taxon>Leotiomycetes</taxon>
        <taxon>Helotiales</taxon>
        <taxon>Sclerotiniaceae</taxon>
        <taxon>Botrytis</taxon>
    </lineage>
</organism>